<feature type="chain" id="PRO_5047516071" evidence="1">
    <location>
        <begin position="30"/>
        <end position="341"/>
    </location>
</feature>
<evidence type="ECO:0000313" key="3">
    <source>
        <dbReference type="Proteomes" id="UP001501563"/>
    </source>
</evidence>
<gene>
    <name evidence="2" type="ORF">GCM10022207_38750</name>
</gene>
<accession>A0ABP7KAW6</accession>
<dbReference type="SUPFAM" id="SSF53850">
    <property type="entry name" value="Periplasmic binding protein-like II"/>
    <property type="match status" value="1"/>
</dbReference>
<feature type="signal peptide" evidence="1">
    <location>
        <begin position="1"/>
        <end position="29"/>
    </location>
</feature>
<organism evidence="2 3">
    <name type="scientific">Streptomyces lannensis</name>
    <dbReference type="NCBI Taxonomy" id="766498"/>
    <lineage>
        <taxon>Bacteria</taxon>
        <taxon>Bacillati</taxon>
        <taxon>Actinomycetota</taxon>
        <taxon>Actinomycetes</taxon>
        <taxon>Kitasatosporales</taxon>
        <taxon>Streptomycetaceae</taxon>
        <taxon>Streptomyces</taxon>
    </lineage>
</organism>
<keyword evidence="3" id="KW-1185">Reference proteome</keyword>
<proteinExistence type="predicted"/>
<dbReference type="Proteomes" id="UP001501563">
    <property type="component" value="Unassembled WGS sequence"/>
</dbReference>
<comment type="caution">
    <text evidence="2">The sequence shown here is derived from an EMBL/GenBank/DDBJ whole genome shotgun (WGS) entry which is preliminary data.</text>
</comment>
<dbReference type="RefSeq" id="WP_345549659.1">
    <property type="nucleotide sequence ID" value="NZ_BAAAZA010000009.1"/>
</dbReference>
<evidence type="ECO:0000313" key="2">
    <source>
        <dbReference type="EMBL" id="GAA3869950.1"/>
    </source>
</evidence>
<reference evidence="3" key="1">
    <citation type="journal article" date="2019" name="Int. J. Syst. Evol. Microbiol.">
        <title>The Global Catalogue of Microorganisms (GCM) 10K type strain sequencing project: providing services to taxonomists for standard genome sequencing and annotation.</title>
        <authorList>
            <consortium name="The Broad Institute Genomics Platform"/>
            <consortium name="The Broad Institute Genome Sequencing Center for Infectious Disease"/>
            <person name="Wu L."/>
            <person name="Ma J."/>
        </authorList>
    </citation>
    <scope>NUCLEOTIDE SEQUENCE [LARGE SCALE GENOMIC DNA]</scope>
    <source>
        <strain evidence="3">JCM 16578</strain>
    </source>
</reference>
<protein>
    <submittedName>
        <fullName evidence="2">Substrate-binding domain-containing protein</fullName>
    </submittedName>
</protein>
<sequence length="341" mass="35115">MNVKSYAKVGAAVGAAVLGLGILTTPASADPSSLTDYRTLAAVGSDTTQYVMNGLANGTDVVVGTGGNKIVASWNAVGGLGDPYKTKPTPATSTECQYTRANTNGSSNGIARLSEDITNGGTTCIDFARSSRGPKASVPGTDLTYVPFARDAVTYATDLNSTVPANLTKAQLAGIYTNCTYTDATGTHTVAPLLPQAGSGTRQYWLDSIGVTAPGACVNDTVQEHDGTAITAANQLMPYSVAQWIAQGKGIAEVPNRRGESFLRKIEGQSPTAGSGSSLALNPTFIFSRDVYNVVQTSRLNEAAISEALSDICAASNTIKTYGFGTIANCNARTLTGGLNS</sequence>
<dbReference type="Gene3D" id="3.40.190.10">
    <property type="entry name" value="Periplasmic binding protein-like II"/>
    <property type="match status" value="2"/>
</dbReference>
<name>A0ABP7KAW6_9ACTN</name>
<evidence type="ECO:0000256" key="1">
    <source>
        <dbReference type="SAM" id="SignalP"/>
    </source>
</evidence>
<keyword evidence="1" id="KW-0732">Signal</keyword>
<dbReference type="EMBL" id="BAAAZA010000009">
    <property type="protein sequence ID" value="GAA3869950.1"/>
    <property type="molecule type" value="Genomic_DNA"/>
</dbReference>